<reference evidence="1" key="2">
    <citation type="submission" date="2023-05" db="EMBL/GenBank/DDBJ databases">
        <authorList>
            <person name="Fouks B."/>
        </authorList>
    </citation>
    <scope>NUCLEOTIDE SEQUENCE</scope>
    <source>
        <strain evidence="1">Stay&amp;Tobe</strain>
        <tissue evidence="1">Testes</tissue>
    </source>
</reference>
<feature type="non-terminal residue" evidence="1">
    <location>
        <position position="83"/>
    </location>
</feature>
<evidence type="ECO:0000313" key="2">
    <source>
        <dbReference type="Proteomes" id="UP001233999"/>
    </source>
</evidence>
<dbReference type="Proteomes" id="UP001233999">
    <property type="component" value="Unassembled WGS sequence"/>
</dbReference>
<comment type="caution">
    <text evidence="1">The sequence shown here is derived from an EMBL/GenBank/DDBJ whole genome shotgun (WGS) entry which is preliminary data.</text>
</comment>
<keyword evidence="2" id="KW-1185">Reference proteome</keyword>
<protein>
    <submittedName>
        <fullName evidence="1">Uncharacterized protein</fullName>
    </submittedName>
</protein>
<reference evidence="1" key="1">
    <citation type="journal article" date="2023" name="IScience">
        <title>Live-bearing cockroach genome reveals convergent evolutionary mechanisms linked to viviparity in insects and beyond.</title>
        <authorList>
            <person name="Fouks B."/>
            <person name="Harrison M.C."/>
            <person name="Mikhailova A.A."/>
            <person name="Marchal E."/>
            <person name="English S."/>
            <person name="Carruthers M."/>
            <person name="Jennings E.C."/>
            <person name="Chiamaka E.L."/>
            <person name="Frigard R.A."/>
            <person name="Pippel M."/>
            <person name="Attardo G.M."/>
            <person name="Benoit J.B."/>
            <person name="Bornberg-Bauer E."/>
            <person name="Tobe S.S."/>
        </authorList>
    </citation>
    <scope>NUCLEOTIDE SEQUENCE</scope>
    <source>
        <strain evidence="1">Stay&amp;Tobe</strain>
    </source>
</reference>
<dbReference type="AlphaFoldDB" id="A0AAD7Z507"/>
<feature type="non-terminal residue" evidence="1">
    <location>
        <position position="1"/>
    </location>
</feature>
<proteinExistence type="predicted"/>
<sequence length="83" mass="9738">PRVLQNHKPERWDDGNYLNVRYRTIPITSISHPDEYNNVLCEFPATLRTKVTGVNRVQNPYMYGRFVLRAEQLQVKGCNVFEA</sequence>
<name>A0AAD7Z507_DIPPU</name>
<accession>A0AAD7Z507</accession>
<dbReference type="EMBL" id="JASPKZ010010657">
    <property type="protein sequence ID" value="KAJ9574038.1"/>
    <property type="molecule type" value="Genomic_DNA"/>
</dbReference>
<organism evidence="1 2">
    <name type="scientific">Diploptera punctata</name>
    <name type="common">Pacific beetle cockroach</name>
    <dbReference type="NCBI Taxonomy" id="6984"/>
    <lineage>
        <taxon>Eukaryota</taxon>
        <taxon>Metazoa</taxon>
        <taxon>Ecdysozoa</taxon>
        <taxon>Arthropoda</taxon>
        <taxon>Hexapoda</taxon>
        <taxon>Insecta</taxon>
        <taxon>Pterygota</taxon>
        <taxon>Neoptera</taxon>
        <taxon>Polyneoptera</taxon>
        <taxon>Dictyoptera</taxon>
        <taxon>Blattodea</taxon>
        <taxon>Blaberoidea</taxon>
        <taxon>Blaberidae</taxon>
        <taxon>Diplopterinae</taxon>
        <taxon>Diploptera</taxon>
    </lineage>
</organism>
<gene>
    <name evidence="1" type="ORF">L9F63_008564</name>
</gene>
<evidence type="ECO:0000313" key="1">
    <source>
        <dbReference type="EMBL" id="KAJ9574038.1"/>
    </source>
</evidence>